<dbReference type="PANTHER" id="PTHR13501">
    <property type="entry name" value="CHLOROPLAST 50S RIBOSOMAL PROTEIN L22-RELATED"/>
    <property type="match status" value="1"/>
</dbReference>
<name>A0A7R8X272_9CRUS</name>
<evidence type="ECO:0000256" key="1">
    <source>
        <dbReference type="ARBA" id="ARBA00004173"/>
    </source>
</evidence>
<organism evidence="10">
    <name type="scientific">Darwinula stevensoni</name>
    <dbReference type="NCBI Taxonomy" id="69355"/>
    <lineage>
        <taxon>Eukaryota</taxon>
        <taxon>Metazoa</taxon>
        <taxon>Ecdysozoa</taxon>
        <taxon>Arthropoda</taxon>
        <taxon>Crustacea</taxon>
        <taxon>Oligostraca</taxon>
        <taxon>Ostracoda</taxon>
        <taxon>Podocopa</taxon>
        <taxon>Podocopida</taxon>
        <taxon>Darwinulocopina</taxon>
        <taxon>Darwinuloidea</taxon>
        <taxon>Darwinulidae</taxon>
        <taxon>Darwinula</taxon>
    </lineage>
</organism>
<evidence type="ECO:0000256" key="8">
    <source>
        <dbReference type="ARBA" id="ARBA00035506"/>
    </source>
</evidence>
<evidence type="ECO:0000313" key="11">
    <source>
        <dbReference type="Proteomes" id="UP000677054"/>
    </source>
</evidence>
<reference evidence="10" key="1">
    <citation type="submission" date="2020-11" db="EMBL/GenBank/DDBJ databases">
        <authorList>
            <person name="Tran Van P."/>
        </authorList>
    </citation>
    <scope>NUCLEOTIDE SEQUENCE</scope>
</reference>
<dbReference type="AlphaFoldDB" id="A0A7R8X272"/>
<dbReference type="GO" id="GO:0005762">
    <property type="term" value="C:mitochondrial large ribosomal subunit"/>
    <property type="evidence" value="ECO:0007669"/>
    <property type="project" value="TreeGrafter"/>
</dbReference>
<keyword evidence="3" id="KW-0809">Transit peptide</keyword>
<keyword evidence="4 9" id="KW-0689">Ribosomal protein</keyword>
<protein>
    <recommendedName>
        <fullName evidence="7">Large ribosomal subunit protein uL22m</fullName>
    </recommendedName>
    <alternativeName>
        <fullName evidence="8">39S ribosomal protein L22, mitochondrial</fullName>
    </alternativeName>
</protein>
<dbReference type="GO" id="GO:0006412">
    <property type="term" value="P:translation"/>
    <property type="evidence" value="ECO:0007669"/>
    <property type="project" value="InterPro"/>
</dbReference>
<dbReference type="InterPro" id="IPR001063">
    <property type="entry name" value="Ribosomal_uL22"/>
</dbReference>
<evidence type="ECO:0000256" key="7">
    <source>
        <dbReference type="ARBA" id="ARBA00035286"/>
    </source>
</evidence>
<dbReference type="SUPFAM" id="SSF54843">
    <property type="entry name" value="Ribosomal protein L22"/>
    <property type="match status" value="1"/>
</dbReference>
<evidence type="ECO:0000256" key="4">
    <source>
        <dbReference type="ARBA" id="ARBA00022980"/>
    </source>
</evidence>
<keyword evidence="5" id="KW-0496">Mitochondrion</keyword>
<dbReference type="InterPro" id="IPR047867">
    <property type="entry name" value="Ribosomal_uL22_bac/org-type"/>
</dbReference>
<evidence type="ECO:0000256" key="9">
    <source>
        <dbReference type="RuleBase" id="RU004005"/>
    </source>
</evidence>
<evidence type="ECO:0000256" key="2">
    <source>
        <dbReference type="ARBA" id="ARBA00009451"/>
    </source>
</evidence>
<keyword evidence="6 9" id="KW-0687">Ribonucleoprotein</keyword>
<evidence type="ECO:0000313" key="10">
    <source>
        <dbReference type="EMBL" id="CAD7242361.1"/>
    </source>
</evidence>
<keyword evidence="11" id="KW-1185">Reference proteome</keyword>
<dbReference type="EMBL" id="LR899773">
    <property type="protein sequence ID" value="CAD7242361.1"/>
    <property type="molecule type" value="Genomic_DNA"/>
</dbReference>
<gene>
    <name evidence="10" type="ORF">DSTB1V02_LOCUS2328</name>
</gene>
<proteinExistence type="inferred from homology"/>
<dbReference type="InterPro" id="IPR036394">
    <property type="entry name" value="Ribosomal_uL22_sf"/>
</dbReference>
<sequence length="231" mass="26820">MNALLRRTLVDLIPCQGGLWSFGKLGPLYSLSAQFNQNECHPAAQIHTSPQICAWRPGSPLPKGPQRWTKKNQVIYPPQEPHEERRPAFVCHMRTNIKYSPWKMWYIASMVRGMSVDEAVKQLSFVNKKGAAYVRDTILEAQEIAVREHNVEYRSNLWVSDSFATKGVVIRGVRRHAKARMGKVEYFHCHYFVRLEEGPPPVHYFEPPLTSEQKLEVWLAEKRNRTVHWSL</sequence>
<comment type="subcellular location">
    <subcellularLocation>
        <location evidence="1">Mitochondrion</location>
    </subcellularLocation>
</comment>
<evidence type="ECO:0000256" key="6">
    <source>
        <dbReference type="ARBA" id="ARBA00023274"/>
    </source>
</evidence>
<dbReference type="Proteomes" id="UP000677054">
    <property type="component" value="Unassembled WGS sequence"/>
</dbReference>
<evidence type="ECO:0000256" key="3">
    <source>
        <dbReference type="ARBA" id="ARBA00022946"/>
    </source>
</evidence>
<evidence type="ECO:0000256" key="5">
    <source>
        <dbReference type="ARBA" id="ARBA00023128"/>
    </source>
</evidence>
<dbReference type="Gene3D" id="3.90.470.10">
    <property type="entry name" value="Ribosomal protein L22/L17"/>
    <property type="match status" value="1"/>
</dbReference>
<dbReference type="OrthoDB" id="416470at2759"/>
<dbReference type="EMBL" id="CAJPEV010000256">
    <property type="protein sequence ID" value="CAG0883050.1"/>
    <property type="molecule type" value="Genomic_DNA"/>
</dbReference>
<dbReference type="FunFam" id="3.90.470.10:FF:000009">
    <property type="entry name" value="39S ribosomal protein L22, mitochondrial"/>
    <property type="match status" value="1"/>
</dbReference>
<accession>A0A7R8X272</accession>
<dbReference type="Pfam" id="PF00237">
    <property type="entry name" value="Ribosomal_L22"/>
    <property type="match status" value="1"/>
</dbReference>
<comment type="similarity">
    <text evidence="2 9">Belongs to the universal ribosomal protein uL22 family.</text>
</comment>
<dbReference type="GO" id="GO:0003735">
    <property type="term" value="F:structural constituent of ribosome"/>
    <property type="evidence" value="ECO:0007669"/>
    <property type="project" value="InterPro"/>
</dbReference>
<dbReference type="PANTHER" id="PTHR13501:SF8">
    <property type="entry name" value="LARGE RIBOSOMAL SUBUNIT PROTEIN UL22M"/>
    <property type="match status" value="1"/>
</dbReference>